<evidence type="ECO:0000313" key="10">
    <source>
        <dbReference type="EMBL" id="QHX44479.1"/>
    </source>
</evidence>
<dbReference type="Proteomes" id="UP000464374">
    <property type="component" value="Chromosome"/>
</dbReference>
<dbReference type="KEGG" id="trz:GWP43_04470"/>
<evidence type="ECO:0000256" key="8">
    <source>
        <dbReference type="PIRNR" id="PIRNR001361"/>
    </source>
</evidence>
<comment type="pathway">
    <text evidence="2 8">Metabolic intermediate biosynthesis; chorismate biosynthesis; chorismate from D-erythrose 4-phosphate and phosphoenolpyruvate: step 1/7.</text>
</comment>
<dbReference type="GO" id="GO:0003849">
    <property type="term" value="F:3-deoxy-7-phosphoheptulonate synthase activity"/>
    <property type="evidence" value="ECO:0007669"/>
    <property type="project" value="UniProtKB-EC"/>
</dbReference>
<evidence type="ECO:0000313" key="11">
    <source>
        <dbReference type="Proteomes" id="UP000464374"/>
    </source>
</evidence>
<feature type="domain" description="DAHP synthetase I/KDSA" evidence="9">
    <location>
        <begin position="43"/>
        <end position="344"/>
    </location>
</feature>
<gene>
    <name evidence="10" type="ORF">GWP43_04470</name>
</gene>
<evidence type="ECO:0000256" key="7">
    <source>
        <dbReference type="ARBA" id="ARBA00047508"/>
    </source>
</evidence>
<proteinExistence type="inferred from homology"/>
<keyword evidence="6 8" id="KW-0057">Aromatic amino acid biosynthesis</keyword>
<evidence type="ECO:0000256" key="6">
    <source>
        <dbReference type="ARBA" id="ARBA00023141"/>
    </source>
</evidence>
<dbReference type="InterPro" id="IPR006219">
    <property type="entry name" value="DAHP_synth_1"/>
</dbReference>
<dbReference type="InterPro" id="IPR006218">
    <property type="entry name" value="DAHP1/KDSA"/>
</dbReference>
<evidence type="ECO:0000256" key="1">
    <source>
        <dbReference type="ARBA" id="ARBA00003726"/>
    </source>
</evidence>
<evidence type="ECO:0000256" key="3">
    <source>
        <dbReference type="ARBA" id="ARBA00007985"/>
    </source>
</evidence>
<comment type="catalytic activity">
    <reaction evidence="7 8">
        <text>D-erythrose 4-phosphate + phosphoenolpyruvate + H2O = 7-phospho-2-dehydro-3-deoxy-D-arabino-heptonate + phosphate</text>
        <dbReference type="Rhea" id="RHEA:14717"/>
        <dbReference type="ChEBI" id="CHEBI:15377"/>
        <dbReference type="ChEBI" id="CHEBI:16897"/>
        <dbReference type="ChEBI" id="CHEBI:43474"/>
        <dbReference type="ChEBI" id="CHEBI:58394"/>
        <dbReference type="ChEBI" id="CHEBI:58702"/>
        <dbReference type="EC" id="2.5.1.54"/>
    </reaction>
</comment>
<dbReference type="GO" id="GO:0009073">
    <property type="term" value="P:aromatic amino acid family biosynthetic process"/>
    <property type="evidence" value="ECO:0007669"/>
    <property type="project" value="UniProtKB-KW"/>
</dbReference>
<dbReference type="PIRSF" id="PIRSF001361">
    <property type="entry name" value="DAHP_synthase"/>
    <property type="match status" value="1"/>
</dbReference>
<reference evidence="10 11" key="1">
    <citation type="submission" date="2020-01" db="EMBL/GenBank/DDBJ databases">
        <title>Complete genome sequence of a human oral phylogroup 1 Treponema sp. strain ATCC 700766, originally isolated from periodontitis dental plaque.</title>
        <authorList>
            <person name="Chan Y."/>
            <person name="Huo Y.-B."/>
            <person name="Yu X.-L."/>
            <person name="Zeng H."/>
            <person name="Leung W.-K."/>
            <person name="Watt R.M."/>
        </authorList>
    </citation>
    <scope>NUCLEOTIDE SEQUENCE [LARGE SCALE GENOMIC DNA]</scope>
    <source>
        <strain evidence="10 11">OMZ 804</strain>
    </source>
</reference>
<dbReference type="InterPro" id="IPR013785">
    <property type="entry name" value="Aldolase_TIM"/>
</dbReference>
<evidence type="ECO:0000256" key="5">
    <source>
        <dbReference type="ARBA" id="ARBA00022679"/>
    </source>
</evidence>
<protein>
    <recommendedName>
        <fullName evidence="8">Phospho-2-dehydro-3-deoxyheptonate aldolase</fullName>
        <ecNumber evidence="8">2.5.1.54</ecNumber>
    </recommendedName>
</protein>
<evidence type="ECO:0000256" key="2">
    <source>
        <dbReference type="ARBA" id="ARBA00004688"/>
    </source>
</evidence>
<dbReference type="SUPFAM" id="SSF51569">
    <property type="entry name" value="Aldolase"/>
    <property type="match status" value="1"/>
</dbReference>
<dbReference type="GO" id="GO:0009423">
    <property type="term" value="P:chorismate biosynthetic process"/>
    <property type="evidence" value="ECO:0007669"/>
    <property type="project" value="UniProtKB-UniPathway"/>
</dbReference>
<dbReference type="GO" id="GO:0005737">
    <property type="term" value="C:cytoplasm"/>
    <property type="evidence" value="ECO:0007669"/>
    <property type="project" value="TreeGrafter"/>
</dbReference>
<dbReference type="PANTHER" id="PTHR21225">
    <property type="entry name" value="PHOSPHO-2-DEHYDRO-3-DEOXYHEPTONATE ALDOLASE DAHP SYNTHETASE"/>
    <property type="match status" value="1"/>
</dbReference>
<keyword evidence="4 8" id="KW-0028">Amino-acid biosynthesis</keyword>
<dbReference type="Pfam" id="PF00793">
    <property type="entry name" value="DAHP_synth_1"/>
    <property type="match status" value="1"/>
</dbReference>
<dbReference type="EC" id="2.5.1.54" evidence="8"/>
<dbReference type="RefSeq" id="WP_162664742.1">
    <property type="nucleotide sequence ID" value="NZ_CP048020.1"/>
</dbReference>
<dbReference type="EMBL" id="CP048020">
    <property type="protein sequence ID" value="QHX44479.1"/>
    <property type="molecule type" value="Genomic_DNA"/>
</dbReference>
<comment type="function">
    <text evidence="1 8">Stereospecific condensation of phosphoenolpyruvate (PEP) and D-erythrose-4-phosphate (E4P) giving rise to 3-deoxy-D-arabino-heptulosonate-7-phosphate (DAHP).</text>
</comment>
<name>A0A6P1Y509_9SPIR</name>
<dbReference type="PANTHER" id="PTHR21225:SF12">
    <property type="entry name" value="PHOSPHO-2-DEHYDRO-3-DEOXYHEPTONATE ALDOLASE, TYROSINE-INHIBITED"/>
    <property type="match status" value="1"/>
</dbReference>
<keyword evidence="5 8" id="KW-0808">Transferase</keyword>
<sequence length="356" mass="39276">MNSRPLLYHRRIERIHPLISPQQMLEKIPVSEKACQTVLTGRKEVEAILSGTDNRFLLIVSPCSIHDPVSAVDYAGRLMRLRAKYRDCFCIIMRVYFEKPRTGLGWRGLIVEPALDGVINITGGLETARKTLSAITELGLPVASELLDPIVPQYTSDFISWASIGARSAESQIHRELASGLSMPVGFKNPTDGDISTAINAIVSAREPHAFLGIMQNGSPAVMHTSGNEYAHLVLRGSVHGANCDRASIEESRRLLAEQGIRPVILIDCSHGNSQRQPEKQRDILLGSLRLRLETPQIEAVRGCMLESFIQAGAVSPEHCTEKSEYGKSITDPCMSWEMTESLLTEAADIWTGQLH</sequence>
<dbReference type="AlphaFoldDB" id="A0A6P1Y509"/>
<dbReference type="GO" id="GO:0008652">
    <property type="term" value="P:amino acid biosynthetic process"/>
    <property type="evidence" value="ECO:0007669"/>
    <property type="project" value="UniProtKB-KW"/>
</dbReference>
<dbReference type="NCBIfam" id="TIGR00034">
    <property type="entry name" value="aroFGH"/>
    <property type="match status" value="1"/>
</dbReference>
<accession>A0A6P1Y509</accession>
<organism evidence="10 11">
    <name type="scientific">Treponema vincentii</name>
    <dbReference type="NCBI Taxonomy" id="69710"/>
    <lineage>
        <taxon>Bacteria</taxon>
        <taxon>Pseudomonadati</taxon>
        <taxon>Spirochaetota</taxon>
        <taxon>Spirochaetia</taxon>
        <taxon>Spirochaetales</taxon>
        <taxon>Treponemataceae</taxon>
        <taxon>Treponema</taxon>
    </lineage>
</organism>
<dbReference type="NCBIfam" id="NF009395">
    <property type="entry name" value="PRK12755.1"/>
    <property type="match status" value="1"/>
</dbReference>
<evidence type="ECO:0000256" key="4">
    <source>
        <dbReference type="ARBA" id="ARBA00022605"/>
    </source>
</evidence>
<dbReference type="UniPathway" id="UPA00053">
    <property type="reaction ID" value="UER00084"/>
</dbReference>
<evidence type="ECO:0000259" key="9">
    <source>
        <dbReference type="Pfam" id="PF00793"/>
    </source>
</evidence>
<comment type="similarity">
    <text evidence="3 8">Belongs to the class-I DAHP synthase family.</text>
</comment>
<dbReference type="Gene3D" id="3.20.20.70">
    <property type="entry name" value="Aldolase class I"/>
    <property type="match status" value="1"/>
</dbReference>